<dbReference type="Pfam" id="PF03106">
    <property type="entry name" value="WRKY"/>
    <property type="match status" value="1"/>
</dbReference>
<dbReference type="InterPro" id="IPR044810">
    <property type="entry name" value="WRKY_plant"/>
</dbReference>
<evidence type="ECO:0000313" key="8">
    <source>
        <dbReference type="EMBL" id="MQM02396.1"/>
    </source>
</evidence>
<evidence type="ECO:0000256" key="1">
    <source>
        <dbReference type="ARBA" id="ARBA00004123"/>
    </source>
</evidence>
<dbReference type="Proteomes" id="UP000652761">
    <property type="component" value="Unassembled WGS sequence"/>
</dbReference>
<dbReference type="SMR" id="A0A843W2Z1"/>
<dbReference type="Gene3D" id="2.20.25.80">
    <property type="entry name" value="WRKY domain"/>
    <property type="match status" value="1"/>
</dbReference>
<dbReference type="EMBL" id="NMUH01002849">
    <property type="protein sequence ID" value="MQM02396.1"/>
    <property type="molecule type" value="Genomic_DNA"/>
</dbReference>
<keyword evidence="2" id="KW-0805">Transcription regulation</keyword>
<protein>
    <recommendedName>
        <fullName evidence="7">WRKY domain-containing protein</fullName>
    </recommendedName>
</protein>
<feature type="region of interest" description="Disordered" evidence="6">
    <location>
        <begin position="263"/>
        <end position="293"/>
    </location>
</feature>
<dbReference type="GO" id="GO:0005634">
    <property type="term" value="C:nucleus"/>
    <property type="evidence" value="ECO:0007669"/>
    <property type="project" value="UniProtKB-SubCell"/>
</dbReference>
<dbReference type="GO" id="GO:0043565">
    <property type="term" value="F:sequence-specific DNA binding"/>
    <property type="evidence" value="ECO:0007669"/>
    <property type="project" value="InterPro"/>
</dbReference>
<evidence type="ECO:0000256" key="3">
    <source>
        <dbReference type="ARBA" id="ARBA00023125"/>
    </source>
</evidence>
<name>A0A843W2Z1_COLES</name>
<evidence type="ECO:0000313" key="9">
    <source>
        <dbReference type="Proteomes" id="UP000652761"/>
    </source>
</evidence>
<sequence>MAFFASESPAPDMEKAIRMIERGQELMIQLRCLLLLQLPAQECLPDPCWVLMDDISGTLGLSLLALRSWEQPMEPRDAAAQRNRSLFPEDDLKSKGSSRKRKSELIMAKGEDDRKKRKREYSSTTMTAAPYDDGYQWRKYGQKVIRGAKYPRSYFRCTYCNELDCPAIKQVQQTDNDDPPMFLTIYTHKHTCNSGQSAPHVIVESTPAEKFSLSFVSRCTATPQQHPLPTELGDQQESCNETWTTLSGAALFSASELTSMSPVGQFLMNTPDDAQAQPSTVQPSEAPPPSPQIWEIEGLLDSLLGNS</sequence>
<gene>
    <name evidence="8" type="ORF">Taro_035160</name>
</gene>
<evidence type="ECO:0000256" key="4">
    <source>
        <dbReference type="ARBA" id="ARBA00023163"/>
    </source>
</evidence>
<keyword evidence="3" id="KW-0238">DNA-binding</keyword>
<dbReference type="OrthoDB" id="770297at2759"/>
<evidence type="ECO:0000256" key="5">
    <source>
        <dbReference type="ARBA" id="ARBA00023242"/>
    </source>
</evidence>
<dbReference type="PANTHER" id="PTHR31282">
    <property type="entry name" value="WRKY TRANSCRIPTION FACTOR 21-RELATED"/>
    <property type="match status" value="1"/>
</dbReference>
<accession>A0A843W2Z1</accession>
<dbReference type="GO" id="GO:0003700">
    <property type="term" value="F:DNA-binding transcription factor activity"/>
    <property type="evidence" value="ECO:0007669"/>
    <property type="project" value="InterPro"/>
</dbReference>
<dbReference type="InterPro" id="IPR003657">
    <property type="entry name" value="WRKY_dom"/>
</dbReference>
<dbReference type="SMART" id="SM00774">
    <property type="entry name" value="WRKY"/>
    <property type="match status" value="1"/>
</dbReference>
<evidence type="ECO:0000256" key="2">
    <source>
        <dbReference type="ARBA" id="ARBA00023015"/>
    </source>
</evidence>
<dbReference type="PROSITE" id="PS50811">
    <property type="entry name" value="WRKY"/>
    <property type="match status" value="1"/>
</dbReference>
<proteinExistence type="predicted"/>
<evidence type="ECO:0000256" key="6">
    <source>
        <dbReference type="SAM" id="MobiDB-lite"/>
    </source>
</evidence>
<feature type="region of interest" description="Disordered" evidence="6">
    <location>
        <begin position="75"/>
        <end position="125"/>
    </location>
</feature>
<comment type="caution">
    <text evidence="8">The sequence shown here is derived from an EMBL/GenBank/DDBJ whole genome shotgun (WGS) entry which is preliminary data.</text>
</comment>
<reference evidence="8" key="1">
    <citation type="submission" date="2017-07" db="EMBL/GenBank/DDBJ databases">
        <title>Taro Niue Genome Assembly and Annotation.</title>
        <authorList>
            <person name="Atibalentja N."/>
            <person name="Keating K."/>
            <person name="Fields C.J."/>
        </authorList>
    </citation>
    <scope>NUCLEOTIDE SEQUENCE</scope>
    <source>
        <strain evidence="8">Niue_2</strain>
        <tissue evidence="8">Leaf</tissue>
    </source>
</reference>
<keyword evidence="9" id="KW-1185">Reference proteome</keyword>
<comment type="subcellular location">
    <subcellularLocation>
        <location evidence="1">Nucleus</location>
    </subcellularLocation>
</comment>
<dbReference type="InterPro" id="IPR036576">
    <property type="entry name" value="WRKY_dom_sf"/>
</dbReference>
<dbReference type="SUPFAM" id="SSF118290">
    <property type="entry name" value="WRKY DNA-binding domain"/>
    <property type="match status" value="1"/>
</dbReference>
<organism evidence="8 9">
    <name type="scientific">Colocasia esculenta</name>
    <name type="common">Wild taro</name>
    <name type="synonym">Arum esculentum</name>
    <dbReference type="NCBI Taxonomy" id="4460"/>
    <lineage>
        <taxon>Eukaryota</taxon>
        <taxon>Viridiplantae</taxon>
        <taxon>Streptophyta</taxon>
        <taxon>Embryophyta</taxon>
        <taxon>Tracheophyta</taxon>
        <taxon>Spermatophyta</taxon>
        <taxon>Magnoliopsida</taxon>
        <taxon>Liliopsida</taxon>
        <taxon>Araceae</taxon>
        <taxon>Aroideae</taxon>
        <taxon>Colocasieae</taxon>
        <taxon>Colocasia</taxon>
    </lineage>
</organism>
<keyword evidence="4" id="KW-0804">Transcription</keyword>
<feature type="domain" description="WRKY" evidence="7">
    <location>
        <begin position="126"/>
        <end position="195"/>
    </location>
</feature>
<dbReference type="AlphaFoldDB" id="A0A843W2Z1"/>
<evidence type="ECO:0000259" key="7">
    <source>
        <dbReference type="PROSITE" id="PS50811"/>
    </source>
</evidence>
<keyword evidence="5" id="KW-0539">Nucleus</keyword>